<sequence>MAPRRGTQPRALTSWRVLLAVLVTVLATLGAGVYALQQQIRTRTLDSAVQGVVIISSLVIDRSVTLDDITVRLHPANRAQLDTDVVLLQQKGELRGLMIWSLTDDRLVYADFDHQLAGPLTAARRTAALIGHPTAASATDPDTGEKLLAVNYPYDANGDGIVDALAVVLLPRRGVDTSIARSTQMLYGGGLFVLLVAIAGVLLVRRRQRDQDHAAVHDPLTGLGNREKLRRAAGPALAHATEERPAGLLLLDLDGFKGINDSLGHHAGDQLLAAVAAAIDRACQGAGTAIRLGGDEFAVLLPRTGTAATLAVAQAVAEAVRHPVVLDGLTVEVGASIGVALAPVDGTDLSTLLQRADQAMYRAKQRGGGVVRHDATDTGPEAGGMHVTLLPQLRNALEDGQLELHYQPIFTAAGDVRDLEALLRWNHPEYGLLTASDFLPAVKQTSLIHPLTEWMLRTSTAEAAGWRSLGHDVRLVVNLATQNLVDDALPELVTGIAETAGLPLSALSIEFREATLAADPPRVAAALTRLADTGIAVGLDNVGAGTTHWLTVARAPVSRLKIDRELVRLLPESLAAERIVAGLVRIAADLGLTSVVVGVESRASADRLIALGVDGLQGYALCRPMPAGKVPSWLSAWQLARSSASEVAAS</sequence>
<dbReference type="EMBL" id="BOMN01000041">
    <property type="protein sequence ID" value="GIE20676.1"/>
    <property type="molecule type" value="Genomic_DNA"/>
</dbReference>
<feature type="domain" description="GGDEF" evidence="3">
    <location>
        <begin position="244"/>
        <end position="376"/>
    </location>
</feature>
<dbReference type="CDD" id="cd01949">
    <property type="entry name" value="GGDEF"/>
    <property type="match status" value="1"/>
</dbReference>
<dbReference type="SUPFAM" id="SSF141868">
    <property type="entry name" value="EAL domain-like"/>
    <property type="match status" value="1"/>
</dbReference>
<evidence type="ECO:0008006" key="6">
    <source>
        <dbReference type="Google" id="ProtNLM"/>
    </source>
</evidence>
<keyword evidence="1" id="KW-1133">Transmembrane helix</keyword>
<organism evidence="4 5">
    <name type="scientific">Winogradskya humida</name>
    <dbReference type="NCBI Taxonomy" id="113566"/>
    <lineage>
        <taxon>Bacteria</taxon>
        <taxon>Bacillati</taxon>
        <taxon>Actinomycetota</taxon>
        <taxon>Actinomycetes</taxon>
        <taxon>Micromonosporales</taxon>
        <taxon>Micromonosporaceae</taxon>
        <taxon>Winogradskya</taxon>
    </lineage>
</organism>
<dbReference type="CDD" id="cd01948">
    <property type="entry name" value="EAL"/>
    <property type="match status" value="1"/>
</dbReference>
<dbReference type="InterPro" id="IPR029787">
    <property type="entry name" value="Nucleotide_cyclase"/>
</dbReference>
<dbReference type="SMART" id="SM00267">
    <property type="entry name" value="GGDEF"/>
    <property type="match status" value="1"/>
</dbReference>
<evidence type="ECO:0000259" key="2">
    <source>
        <dbReference type="PROSITE" id="PS50883"/>
    </source>
</evidence>
<evidence type="ECO:0000313" key="5">
    <source>
        <dbReference type="Proteomes" id="UP000603200"/>
    </source>
</evidence>
<feature type="transmembrane region" description="Helical" evidence="1">
    <location>
        <begin position="185"/>
        <end position="204"/>
    </location>
</feature>
<keyword evidence="1" id="KW-0472">Membrane</keyword>
<dbReference type="NCBIfam" id="TIGR00254">
    <property type="entry name" value="GGDEF"/>
    <property type="match status" value="1"/>
</dbReference>
<dbReference type="PANTHER" id="PTHR44757">
    <property type="entry name" value="DIGUANYLATE CYCLASE DGCP"/>
    <property type="match status" value="1"/>
</dbReference>
<keyword evidence="1" id="KW-0812">Transmembrane</keyword>
<dbReference type="PANTHER" id="PTHR44757:SF2">
    <property type="entry name" value="BIOFILM ARCHITECTURE MAINTENANCE PROTEIN MBAA"/>
    <property type="match status" value="1"/>
</dbReference>
<evidence type="ECO:0000259" key="3">
    <source>
        <dbReference type="PROSITE" id="PS50887"/>
    </source>
</evidence>
<protein>
    <recommendedName>
        <fullName evidence="6">Diguanylate cyclase (GGDEF)-like protein</fullName>
    </recommendedName>
</protein>
<dbReference type="Proteomes" id="UP000603200">
    <property type="component" value="Unassembled WGS sequence"/>
</dbReference>
<dbReference type="Gene3D" id="3.30.70.270">
    <property type="match status" value="1"/>
</dbReference>
<dbReference type="Gene3D" id="3.20.20.450">
    <property type="entry name" value="EAL domain"/>
    <property type="match status" value="1"/>
</dbReference>
<comment type="caution">
    <text evidence="4">The sequence shown here is derived from an EMBL/GenBank/DDBJ whole genome shotgun (WGS) entry which is preliminary data.</text>
</comment>
<dbReference type="PROSITE" id="PS50883">
    <property type="entry name" value="EAL"/>
    <property type="match status" value="1"/>
</dbReference>
<dbReference type="InterPro" id="IPR000160">
    <property type="entry name" value="GGDEF_dom"/>
</dbReference>
<dbReference type="InterPro" id="IPR001633">
    <property type="entry name" value="EAL_dom"/>
</dbReference>
<dbReference type="RefSeq" id="WP_203837807.1">
    <property type="nucleotide sequence ID" value="NZ_BAAATV010000008.1"/>
</dbReference>
<dbReference type="SMART" id="SM00052">
    <property type="entry name" value="EAL"/>
    <property type="match status" value="1"/>
</dbReference>
<evidence type="ECO:0000313" key="4">
    <source>
        <dbReference type="EMBL" id="GIE20676.1"/>
    </source>
</evidence>
<dbReference type="InterPro" id="IPR043128">
    <property type="entry name" value="Rev_trsase/Diguanyl_cyclase"/>
</dbReference>
<keyword evidence="5" id="KW-1185">Reference proteome</keyword>
<dbReference type="PROSITE" id="PS50887">
    <property type="entry name" value="GGDEF"/>
    <property type="match status" value="1"/>
</dbReference>
<dbReference type="InterPro" id="IPR052155">
    <property type="entry name" value="Biofilm_reg_signaling"/>
</dbReference>
<evidence type="ECO:0000256" key="1">
    <source>
        <dbReference type="SAM" id="Phobius"/>
    </source>
</evidence>
<feature type="domain" description="EAL" evidence="2">
    <location>
        <begin position="386"/>
        <end position="638"/>
    </location>
</feature>
<dbReference type="SUPFAM" id="SSF55073">
    <property type="entry name" value="Nucleotide cyclase"/>
    <property type="match status" value="1"/>
</dbReference>
<accession>A0ABQ3ZQ19</accession>
<gene>
    <name evidence="4" type="ORF">Ahu01nite_037780</name>
</gene>
<name>A0ABQ3ZQ19_9ACTN</name>
<dbReference type="Pfam" id="PF00563">
    <property type="entry name" value="EAL"/>
    <property type="match status" value="1"/>
</dbReference>
<dbReference type="Pfam" id="PF00990">
    <property type="entry name" value="GGDEF"/>
    <property type="match status" value="1"/>
</dbReference>
<proteinExistence type="predicted"/>
<dbReference type="InterPro" id="IPR035919">
    <property type="entry name" value="EAL_sf"/>
</dbReference>
<reference evidence="4 5" key="1">
    <citation type="submission" date="2021-01" db="EMBL/GenBank/DDBJ databases">
        <title>Whole genome shotgun sequence of Actinoplanes humidus NBRC 14915.</title>
        <authorList>
            <person name="Komaki H."/>
            <person name="Tamura T."/>
        </authorList>
    </citation>
    <scope>NUCLEOTIDE SEQUENCE [LARGE SCALE GENOMIC DNA]</scope>
    <source>
        <strain evidence="4 5">NBRC 14915</strain>
    </source>
</reference>